<evidence type="ECO:0008006" key="4">
    <source>
        <dbReference type="Google" id="ProtNLM"/>
    </source>
</evidence>
<evidence type="ECO:0000313" key="2">
    <source>
        <dbReference type="EMBL" id="ODS10189.1"/>
    </source>
</evidence>
<dbReference type="InterPro" id="IPR019734">
    <property type="entry name" value="TPR_rpt"/>
</dbReference>
<organism evidence="2 3">
    <name type="scientific">Vibrio scophthalmi</name>
    <dbReference type="NCBI Taxonomy" id="45658"/>
    <lineage>
        <taxon>Bacteria</taxon>
        <taxon>Pseudomonadati</taxon>
        <taxon>Pseudomonadota</taxon>
        <taxon>Gammaproteobacteria</taxon>
        <taxon>Vibrionales</taxon>
        <taxon>Vibrionaceae</taxon>
        <taxon>Vibrio</taxon>
    </lineage>
</organism>
<name>A0A1E3WK75_9VIBR</name>
<dbReference type="Proteomes" id="UP000095131">
    <property type="component" value="Unassembled WGS sequence"/>
</dbReference>
<dbReference type="SUPFAM" id="SSF48452">
    <property type="entry name" value="TPR-like"/>
    <property type="match status" value="1"/>
</dbReference>
<evidence type="ECO:0000256" key="1">
    <source>
        <dbReference type="PROSITE-ProRule" id="PRU00339"/>
    </source>
</evidence>
<dbReference type="SMART" id="SM00028">
    <property type="entry name" value="TPR"/>
    <property type="match status" value="3"/>
</dbReference>
<dbReference type="OrthoDB" id="5406098at2"/>
<accession>A0A1E3WK75</accession>
<protein>
    <recommendedName>
        <fullName evidence="4">MSHA biogenesis protein MshN</fullName>
    </recommendedName>
</protein>
<sequence>MSAINNALSELSKSQTTSINDIERVQVQTIKQKPRLPWLIGGFSLSLAVGGWAISLQAPIEQTALTSSSEPITQQAPLSTAALDAITNVPSPTAKVTQASEAIYSAPVKVEVAAVSEPVETNPAAIHDAPRVEVKLKAGQASVVAEKHLRAPEVESPIVQSDTIAAPLTDVSEQSLDNHVMSETSLNEQPLSLAKNSPEQLKRSAAEHFVEEGAIVVEQVELTPTQLSFKAQERAKKALDANNLAEAIAQYNDALRYTPRDSKVRQTLAALYYGKGDARKAVDLLQKGIAIDNDDMNVRLALSKLLLKEQQNAAALTPLVYLPANPSRDYLSLRAALAQKNNQDQLALESYQQLVTIEPENGRWWLGYAIQQERAFELQGAKQAYQQALTKVGVSSQSQQFIRDRLSVLNRLEEQPSAD</sequence>
<comment type="caution">
    <text evidence="2">The sequence shown here is derived from an EMBL/GenBank/DDBJ whole genome shotgun (WGS) entry which is preliminary data.</text>
</comment>
<keyword evidence="1" id="KW-0802">TPR repeat</keyword>
<evidence type="ECO:0000313" key="3">
    <source>
        <dbReference type="Proteomes" id="UP000095131"/>
    </source>
</evidence>
<proteinExistence type="predicted"/>
<dbReference type="Gene3D" id="1.25.40.10">
    <property type="entry name" value="Tetratricopeptide repeat domain"/>
    <property type="match status" value="2"/>
</dbReference>
<dbReference type="EMBL" id="MDCJ01000002">
    <property type="protein sequence ID" value="ODS10189.1"/>
    <property type="molecule type" value="Genomic_DNA"/>
</dbReference>
<dbReference type="PROSITE" id="PS50005">
    <property type="entry name" value="TPR"/>
    <property type="match status" value="1"/>
</dbReference>
<dbReference type="Pfam" id="PF14559">
    <property type="entry name" value="TPR_19"/>
    <property type="match status" value="1"/>
</dbReference>
<feature type="repeat" description="TPR" evidence="1">
    <location>
        <begin position="262"/>
        <end position="295"/>
    </location>
</feature>
<dbReference type="RefSeq" id="WP_069445981.1">
    <property type="nucleotide sequence ID" value="NZ_MDCJ01000002.1"/>
</dbReference>
<dbReference type="InterPro" id="IPR011990">
    <property type="entry name" value="TPR-like_helical_dom_sf"/>
</dbReference>
<dbReference type="AlphaFoldDB" id="A0A1E3WK75"/>
<gene>
    <name evidence="2" type="ORF">VSF3289_00444</name>
</gene>
<reference evidence="2 3" key="1">
    <citation type="submission" date="2016-08" db="EMBL/GenBank/DDBJ databases">
        <title>Genome sequencing of Vibrio scophthalmi strain FP3289, an isolated from Paralichthys olivaceus.</title>
        <authorList>
            <person name="Han H.-J."/>
        </authorList>
    </citation>
    <scope>NUCLEOTIDE SEQUENCE [LARGE SCALE GENOMIC DNA]</scope>
    <source>
        <strain evidence="2 3">FP3289</strain>
    </source>
</reference>
<dbReference type="PATRIC" id="fig|45658.8.peg.431"/>